<feature type="transmembrane region" description="Helical" evidence="2">
    <location>
        <begin position="130"/>
        <end position="151"/>
    </location>
</feature>
<evidence type="ECO:0000313" key="3">
    <source>
        <dbReference type="EMBL" id="KZZ98778.1"/>
    </source>
</evidence>
<keyword evidence="2" id="KW-0472">Membrane</keyword>
<organism evidence="3 4">
    <name type="scientific">Moelleriella libera RCEF 2490</name>
    <dbReference type="NCBI Taxonomy" id="1081109"/>
    <lineage>
        <taxon>Eukaryota</taxon>
        <taxon>Fungi</taxon>
        <taxon>Dikarya</taxon>
        <taxon>Ascomycota</taxon>
        <taxon>Pezizomycotina</taxon>
        <taxon>Sordariomycetes</taxon>
        <taxon>Hypocreomycetidae</taxon>
        <taxon>Hypocreales</taxon>
        <taxon>Clavicipitaceae</taxon>
        <taxon>Moelleriella</taxon>
    </lineage>
</organism>
<keyword evidence="2" id="KW-1133">Transmembrane helix</keyword>
<evidence type="ECO:0000313" key="4">
    <source>
        <dbReference type="Proteomes" id="UP000078544"/>
    </source>
</evidence>
<reference evidence="3 4" key="1">
    <citation type="journal article" date="2016" name="Genome Biol. Evol.">
        <title>Divergent and convergent evolution of fungal pathogenicity.</title>
        <authorList>
            <person name="Shang Y."/>
            <person name="Xiao G."/>
            <person name="Zheng P."/>
            <person name="Cen K."/>
            <person name="Zhan S."/>
            <person name="Wang C."/>
        </authorList>
    </citation>
    <scope>NUCLEOTIDE SEQUENCE [LARGE SCALE GENOMIC DNA]</scope>
    <source>
        <strain evidence="3 4">RCEF 2490</strain>
    </source>
</reference>
<dbReference type="OrthoDB" id="440424at2759"/>
<proteinExistence type="predicted"/>
<name>A0A168EGR0_9HYPO</name>
<gene>
    <name evidence="3" type="ORF">AAL_02329</name>
</gene>
<evidence type="ECO:0000256" key="1">
    <source>
        <dbReference type="SAM" id="MobiDB-lite"/>
    </source>
</evidence>
<keyword evidence="2" id="KW-0812">Transmembrane</keyword>
<dbReference type="Proteomes" id="UP000078544">
    <property type="component" value="Unassembled WGS sequence"/>
</dbReference>
<comment type="caution">
    <text evidence="3">The sequence shown here is derived from an EMBL/GenBank/DDBJ whole genome shotgun (WGS) entry which is preliminary data.</text>
</comment>
<dbReference type="EMBL" id="AZGY01000004">
    <property type="protein sequence ID" value="KZZ98778.1"/>
    <property type="molecule type" value="Genomic_DNA"/>
</dbReference>
<accession>A0A168EGR0</accession>
<protein>
    <submittedName>
        <fullName evidence="3">Uncharacterized protein</fullName>
    </submittedName>
</protein>
<dbReference type="AlphaFoldDB" id="A0A168EGR0"/>
<keyword evidence="4" id="KW-1185">Reference proteome</keyword>
<evidence type="ECO:0000256" key="2">
    <source>
        <dbReference type="SAM" id="Phobius"/>
    </source>
</evidence>
<sequence length="182" mass="20143">MDIFRTTLCCFIGGPEPMTAQHSDEKKRLSPSLAPYSPVSERAPAVARVLRLAEKKGIDLTRQLNDTVGPAGWSEWLARDILTILEATLREGREKMGPAMRQAYDNALRAAESDFWELVQQAKDHPLETAAAVLITIIAIGVLVELAPFLLEWLGFARAGPVAGEIFCKQKIEHLADLDYVM</sequence>
<feature type="region of interest" description="Disordered" evidence="1">
    <location>
        <begin position="15"/>
        <end position="34"/>
    </location>
</feature>
<dbReference type="STRING" id="1081109.A0A168EGR0"/>